<proteinExistence type="predicted"/>
<reference evidence="2 3" key="1">
    <citation type="submission" date="2019-11" db="EMBL/GenBank/DDBJ databases">
        <authorList>
            <person name="Ay H."/>
        </authorList>
    </citation>
    <scope>NUCLEOTIDE SEQUENCE [LARGE SCALE GENOMIC DNA]</scope>
    <source>
        <strain evidence="2 3">BG9H</strain>
    </source>
</reference>
<gene>
    <name evidence="2" type="ORF">GKQ77_11035</name>
</gene>
<feature type="transmembrane region" description="Helical" evidence="1">
    <location>
        <begin position="345"/>
        <end position="371"/>
    </location>
</feature>
<dbReference type="RefSeq" id="WP_219688538.1">
    <property type="nucleotide sequence ID" value="NZ_WMBF01000084.1"/>
</dbReference>
<dbReference type="EMBL" id="WMBF01000084">
    <property type="protein sequence ID" value="MBW5422092.1"/>
    <property type="molecule type" value="Genomic_DNA"/>
</dbReference>
<comment type="caution">
    <text evidence="2">The sequence shown here is derived from an EMBL/GenBank/DDBJ whole genome shotgun (WGS) entry which is preliminary data.</text>
</comment>
<keyword evidence="1" id="KW-0472">Membrane</keyword>
<organism evidence="2 3">
    <name type="scientific">Streptomyces anatolicus</name>
    <dbReference type="NCBI Taxonomy" id="2675858"/>
    <lineage>
        <taxon>Bacteria</taxon>
        <taxon>Bacillati</taxon>
        <taxon>Actinomycetota</taxon>
        <taxon>Actinomycetes</taxon>
        <taxon>Kitasatosporales</taxon>
        <taxon>Streptomycetaceae</taxon>
        <taxon>Streptomyces</taxon>
    </lineage>
</organism>
<feature type="transmembrane region" description="Helical" evidence="1">
    <location>
        <begin position="383"/>
        <end position="406"/>
    </location>
</feature>
<accession>A0ABS6YL24</accession>
<evidence type="ECO:0000313" key="2">
    <source>
        <dbReference type="EMBL" id="MBW5422092.1"/>
    </source>
</evidence>
<feature type="transmembrane region" description="Helical" evidence="1">
    <location>
        <begin position="276"/>
        <end position="294"/>
    </location>
</feature>
<feature type="transmembrane region" description="Helical" evidence="1">
    <location>
        <begin position="212"/>
        <end position="233"/>
    </location>
</feature>
<dbReference type="Proteomes" id="UP001197114">
    <property type="component" value="Unassembled WGS sequence"/>
</dbReference>
<keyword evidence="3" id="KW-1185">Reference proteome</keyword>
<protein>
    <submittedName>
        <fullName evidence="2">Uncharacterized protein</fullName>
    </submittedName>
</protein>
<name>A0ABS6YL24_9ACTN</name>
<evidence type="ECO:0000313" key="3">
    <source>
        <dbReference type="Proteomes" id="UP001197114"/>
    </source>
</evidence>
<feature type="transmembrane region" description="Helical" evidence="1">
    <location>
        <begin position="301"/>
        <end position="325"/>
    </location>
</feature>
<keyword evidence="1" id="KW-0812">Transmembrane</keyword>
<evidence type="ECO:0000256" key="1">
    <source>
        <dbReference type="SAM" id="Phobius"/>
    </source>
</evidence>
<keyword evidence="1" id="KW-1133">Transmembrane helix</keyword>
<sequence>MTTLIELQGGRPQWDKVMRRIRELGWTCHELSPKERRTVLRAFDSNVNFSEFWWVEVPIMGSTWRADREAAWQITELSRSVQTVIYGRLFRRDEIDRVLEPEWQVHSADHEPAGTVIPGFRRLWRPVTRWCAARTGLLDVRVRIHASKDAARHLARHLRTDGPRADFDVRPLDGRGRTGTIHHGEDALNRALALFGGPLLAMSLFLSTAQHLIPVAAAACWFLAVVCAVPAWWTAFALPLAHSRLQCLVICIIATLVVAVYTLGVPGLFDGVDSRSAWATAAIGFYVTGLILLGRRWRWQILAATAIPLLATLLVAALPLTGRILQDGYADELSLSPEETAVSGAYQLIAAVKLLWPTLAAILFIAAVWGVLRYFHFIRPRSVFAGTLAALFLTLGLLTAAEWTFASPQHAADKLKRAASHRTKAPPYFGISADWVCVRPTVSVHALNEQGGALVPRTPYLSFGVAEGNVVLWNAAADRPLRVPAGQVKLLPAGNPGLSCVT</sequence>
<feature type="transmembrane region" description="Helical" evidence="1">
    <location>
        <begin position="245"/>
        <end position="264"/>
    </location>
</feature>